<dbReference type="AlphaFoldDB" id="A0AAV6MZL0"/>
<proteinExistence type="predicted"/>
<keyword evidence="2" id="KW-1185">Reference proteome</keyword>
<accession>A0AAV6MZL0</accession>
<evidence type="ECO:0000313" key="1">
    <source>
        <dbReference type="EMBL" id="KAG6588896.1"/>
    </source>
</evidence>
<feature type="non-terminal residue" evidence="1">
    <location>
        <position position="1"/>
    </location>
</feature>
<name>A0AAV6MZL0_9ROSI</name>
<evidence type="ECO:0000313" key="2">
    <source>
        <dbReference type="Proteomes" id="UP000685013"/>
    </source>
</evidence>
<protein>
    <submittedName>
        <fullName evidence="1">Uncharacterized protein</fullName>
    </submittedName>
</protein>
<comment type="caution">
    <text evidence="1">The sequence shown here is derived from an EMBL/GenBank/DDBJ whole genome shotgun (WGS) entry which is preliminary data.</text>
</comment>
<organism evidence="1 2">
    <name type="scientific">Cucurbita argyrosperma subsp. sororia</name>
    <dbReference type="NCBI Taxonomy" id="37648"/>
    <lineage>
        <taxon>Eukaryota</taxon>
        <taxon>Viridiplantae</taxon>
        <taxon>Streptophyta</taxon>
        <taxon>Embryophyta</taxon>
        <taxon>Tracheophyta</taxon>
        <taxon>Spermatophyta</taxon>
        <taxon>Magnoliopsida</taxon>
        <taxon>eudicotyledons</taxon>
        <taxon>Gunneridae</taxon>
        <taxon>Pentapetalae</taxon>
        <taxon>rosids</taxon>
        <taxon>fabids</taxon>
        <taxon>Cucurbitales</taxon>
        <taxon>Cucurbitaceae</taxon>
        <taxon>Cucurbiteae</taxon>
        <taxon>Cucurbita</taxon>
    </lineage>
</organism>
<dbReference type="PANTHER" id="PTHR36763">
    <property type="entry name" value="EXPRESSED PROTEIN"/>
    <property type="match status" value="1"/>
</dbReference>
<reference evidence="1 2" key="1">
    <citation type="journal article" date="2021" name="Hortic Res">
        <title>The domestication of Cucurbita argyrosperma as revealed by the genome of its wild relative.</title>
        <authorList>
            <person name="Barrera-Redondo J."/>
            <person name="Sanchez-de la Vega G."/>
            <person name="Aguirre-Liguori J.A."/>
            <person name="Castellanos-Morales G."/>
            <person name="Gutierrez-Guerrero Y.T."/>
            <person name="Aguirre-Dugua X."/>
            <person name="Aguirre-Planter E."/>
            <person name="Tenaillon M.I."/>
            <person name="Lira-Saade R."/>
            <person name="Eguiarte L.E."/>
        </authorList>
    </citation>
    <scope>NUCLEOTIDE SEQUENCE [LARGE SCALE GENOMIC DNA]</scope>
    <source>
        <strain evidence="1">JBR-2021</strain>
    </source>
</reference>
<sequence length="185" mass="21162">MAMNQTPSIPSMLSRDQLFHLFNRFSVIVSLSDVKKRIADAVRDDNQEAVAVTTAIQEEIFSEMGIDSRFGISFLGKVNLFYENDLELMVRFYKFVAAEEMACDEAELEPYEFAEKMNNEHQLHKMQLEMLKHMRTLHSDDQSAILDKLHKQLESAEFDSSASIMSLEEIQEIVQTKGVSSQSVS</sequence>
<dbReference type="Proteomes" id="UP000685013">
    <property type="component" value="Chromosome 11"/>
</dbReference>
<dbReference type="EMBL" id="JAGKQH010000011">
    <property type="protein sequence ID" value="KAG6588896.1"/>
    <property type="molecule type" value="Genomic_DNA"/>
</dbReference>
<dbReference type="PANTHER" id="PTHR36763:SF1">
    <property type="entry name" value="EXPRESSED PROTEIN"/>
    <property type="match status" value="1"/>
</dbReference>
<gene>
    <name evidence="1" type="ORF">SDJN03_17461</name>
</gene>